<protein>
    <submittedName>
        <fullName evidence="7">Unannotated protein</fullName>
    </submittedName>
</protein>
<feature type="transmembrane region" description="Helical" evidence="5">
    <location>
        <begin position="162"/>
        <end position="178"/>
    </location>
</feature>
<comment type="subcellular location">
    <subcellularLocation>
        <location evidence="1">Membrane</location>
        <topology evidence="1">Multi-pass membrane protein</topology>
    </subcellularLocation>
</comment>
<dbReference type="InterPro" id="IPR001902">
    <property type="entry name" value="SLC26A/SulP_fam"/>
</dbReference>
<evidence type="ECO:0000256" key="1">
    <source>
        <dbReference type="ARBA" id="ARBA00004141"/>
    </source>
</evidence>
<gene>
    <name evidence="7" type="ORF">UFOPK2925_01344</name>
</gene>
<feature type="transmembrane region" description="Helical" evidence="5">
    <location>
        <begin position="12"/>
        <end position="32"/>
    </location>
</feature>
<feature type="transmembrane region" description="Helical" evidence="5">
    <location>
        <begin position="185"/>
        <end position="206"/>
    </location>
</feature>
<dbReference type="InterPro" id="IPR011547">
    <property type="entry name" value="SLC26A/SulP_dom"/>
</dbReference>
<dbReference type="Pfam" id="PF00916">
    <property type="entry name" value="Sulfate_transp"/>
    <property type="match status" value="1"/>
</dbReference>
<evidence type="ECO:0000256" key="3">
    <source>
        <dbReference type="ARBA" id="ARBA00022989"/>
    </source>
</evidence>
<evidence type="ECO:0000313" key="7">
    <source>
        <dbReference type="EMBL" id="CAB4789622.1"/>
    </source>
</evidence>
<name>A0A6J6WY16_9ZZZZ</name>
<dbReference type="GO" id="GO:0055085">
    <property type="term" value="P:transmembrane transport"/>
    <property type="evidence" value="ECO:0007669"/>
    <property type="project" value="InterPro"/>
</dbReference>
<feature type="transmembrane region" description="Helical" evidence="5">
    <location>
        <begin position="89"/>
        <end position="113"/>
    </location>
</feature>
<keyword evidence="4 5" id="KW-0472">Membrane</keyword>
<dbReference type="Pfam" id="PF01740">
    <property type="entry name" value="STAS"/>
    <property type="match status" value="1"/>
</dbReference>
<proteinExistence type="predicted"/>
<evidence type="ECO:0000259" key="6">
    <source>
        <dbReference type="PROSITE" id="PS50801"/>
    </source>
</evidence>
<dbReference type="InterPro" id="IPR036513">
    <property type="entry name" value="STAS_dom_sf"/>
</dbReference>
<feature type="transmembrane region" description="Helical" evidence="5">
    <location>
        <begin position="125"/>
        <end position="142"/>
    </location>
</feature>
<sequence>MLGVASVQSDLASISWATAGLSAAIVSFVVVSRFISKRIPAALIAIIASIVLGAIGNLSSHGVELLGSVPSGLPKFGFPHGAWSAMPHLWGIAGAMFLVILAQSAGTASAYANRYRESVDENRDLLALGLSNIAAGFTGTFVVNGSPTKSEMVDDAGGRSQLAMLSTAGVVVIVLLALTRPLEFLPTAALASVVFMIGVGLIDVAGLRQVLQMRRNEFFVAFITMLTVVFVGIEQGVVLAMILSVINHLRRSYRPNDTVLTLGADGHLHAVPLHDGVPISPGVVVYHFSASIYFANAERFRNEVLALSGIDGGAIKIVVIDASGIADIDYSGGQMMLELVEQLAERDVRMVIANAPADVRREFIIYGVADLLGENSNFETVSSALRAFRNN</sequence>
<feature type="transmembrane region" description="Helical" evidence="5">
    <location>
        <begin position="218"/>
        <end position="246"/>
    </location>
</feature>
<dbReference type="Gene3D" id="3.30.750.24">
    <property type="entry name" value="STAS domain"/>
    <property type="match status" value="1"/>
</dbReference>
<dbReference type="AlphaFoldDB" id="A0A6J6WY16"/>
<dbReference type="InterPro" id="IPR002645">
    <property type="entry name" value="STAS_dom"/>
</dbReference>
<dbReference type="PROSITE" id="PS50801">
    <property type="entry name" value="STAS"/>
    <property type="match status" value="1"/>
</dbReference>
<evidence type="ECO:0000256" key="2">
    <source>
        <dbReference type="ARBA" id="ARBA00022692"/>
    </source>
</evidence>
<organism evidence="7">
    <name type="scientific">freshwater metagenome</name>
    <dbReference type="NCBI Taxonomy" id="449393"/>
    <lineage>
        <taxon>unclassified sequences</taxon>
        <taxon>metagenomes</taxon>
        <taxon>ecological metagenomes</taxon>
    </lineage>
</organism>
<evidence type="ECO:0000256" key="4">
    <source>
        <dbReference type="ARBA" id="ARBA00023136"/>
    </source>
</evidence>
<dbReference type="PANTHER" id="PTHR11814">
    <property type="entry name" value="SULFATE TRANSPORTER"/>
    <property type="match status" value="1"/>
</dbReference>
<dbReference type="CDD" id="cd07042">
    <property type="entry name" value="STAS_SulP_like_sulfate_transporter"/>
    <property type="match status" value="1"/>
</dbReference>
<feature type="domain" description="STAS" evidence="6">
    <location>
        <begin position="273"/>
        <end position="388"/>
    </location>
</feature>
<keyword evidence="3 5" id="KW-1133">Transmembrane helix</keyword>
<reference evidence="7" key="1">
    <citation type="submission" date="2020-05" db="EMBL/GenBank/DDBJ databases">
        <authorList>
            <person name="Chiriac C."/>
            <person name="Salcher M."/>
            <person name="Ghai R."/>
            <person name="Kavagutti S V."/>
        </authorList>
    </citation>
    <scope>NUCLEOTIDE SEQUENCE</scope>
</reference>
<keyword evidence="2 5" id="KW-0812">Transmembrane</keyword>
<evidence type="ECO:0000256" key="5">
    <source>
        <dbReference type="SAM" id="Phobius"/>
    </source>
</evidence>
<dbReference type="SUPFAM" id="SSF52091">
    <property type="entry name" value="SpoIIaa-like"/>
    <property type="match status" value="1"/>
</dbReference>
<dbReference type="EMBL" id="CAEZZU010000234">
    <property type="protein sequence ID" value="CAB4789622.1"/>
    <property type="molecule type" value="Genomic_DNA"/>
</dbReference>
<accession>A0A6J6WY16</accession>
<dbReference type="GO" id="GO:0016020">
    <property type="term" value="C:membrane"/>
    <property type="evidence" value="ECO:0007669"/>
    <property type="project" value="UniProtKB-SubCell"/>
</dbReference>
<feature type="transmembrane region" description="Helical" evidence="5">
    <location>
        <begin position="39"/>
        <end position="58"/>
    </location>
</feature>